<proteinExistence type="predicted"/>
<organism evidence="1 2">
    <name type="scientific">Catharanthus roseus</name>
    <name type="common">Madagascar periwinkle</name>
    <name type="synonym">Vinca rosea</name>
    <dbReference type="NCBI Taxonomy" id="4058"/>
    <lineage>
        <taxon>Eukaryota</taxon>
        <taxon>Viridiplantae</taxon>
        <taxon>Streptophyta</taxon>
        <taxon>Embryophyta</taxon>
        <taxon>Tracheophyta</taxon>
        <taxon>Spermatophyta</taxon>
        <taxon>Magnoliopsida</taxon>
        <taxon>eudicotyledons</taxon>
        <taxon>Gunneridae</taxon>
        <taxon>Pentapetalae</taxon>
        <taxon>asterids</taxon>
        <taxon>lamiids</taxon>
        <taxon>Gentianales</taxon>
        <taxon>Apocynaceae</taxon>
        <taxon>Rauvolfioideae</taxon>
        <taxon>Vinceae</taxon>
        <taxon>Catharanthinae</taxon>
        <taxon>Catharanthus</taxon>
    </lineage>
</organism>
<sequence>MEMLSKNSNAESCAETFLFVLKITIEVSHSKSGAGMRDSSSLSRESCCSRLMKVSDLSVNNSDGRCHGGAIELRVEKVMGQRERPRLRGSRNNKIVEIGPHDQYISSKCLVVEKVHVLPEEELKTISENGSKMGKNGAQMEKTEAANIEEFLRRQLRDSSGEIERRARGR</sequence>
<evidence type="ECO:0000313" key="2">
    <source>
        <dbReference type="Proteomes" id="UP001060085"/>
    </source>
</evidence>
<accession>A0ACC0AEF0</accession>
<keyword evidence="2" id="KW-1185">Reference proteome</keyword>
<protein>
    <submittedName>
        <fullName evidence="1">Uncharacterized protein</fullName>
    </submittedName>
</protein>
<reference evidence="2" key="1">
    <citation type="journal article" date="2023" name="Nat. Plants">
        <title>Single-cell RNA sequencing provides a high-resolution roadmap for understanding the multicellular compartmentation of specialized metabolism.</title>
        <authorList>
            <person name="Sun S."/>
            <person name="Shen X."/>
            <person name="Li Y."/>
            <person name="Li Y."/>
            <person name="Wang S."/>
            <person name="Li R."/>
            <person name="Zhang H."/>
            <person name="Shen G."/>
            <person name="Guo B."/>
            <person name="Wei J."/>
            <person name="Xu J."/>
            <person name="St-Pierre B."/>
            <person name="Chen S."/>
            <person name="Sun C."/>
        </authorList>
    </citation>
    <scope>NUCLEOTIDE SEQUENCE [LARGE SCALE GENOMIC DNA]</scope>
</reference>
<dbReference type="Proteomes" id="UP001060085">
    <property type="component" value="Linkage Group LG06"/>
</dbReference>
<evidence type="ECO:0000313" key="1">
    <source>
        <dbReference type="EMBL" id="KAI5658740.1"/>
    </source>
</evidence>
<gene>
    <name evidence="1" type="ORF">M9H77_27533</name>
</gene>
<dbReference type="EMBL" id="CM044706">
    <property type="protein sequence ID" value="KAI5658740.1"/>
    <property type="molecule type" value="Genomic_DNA"/>
</dbReference>
<comment type="caution">
    <text evidence="1">The sequence shown here is derived from an EMBL/GenBank/DDBJ whole genome shotgun (WGS) entry which is preliminary data.</text>
</comment>
<name>A0ACC0AEF0_CATRO</name>